<dbReference type="Pfam" id="PF02586">
    <property type="entry name" value="SRAP"/>
    <property type="match status" value="1"/>
</dbReference>
<dbReference type="AlphaFoldDB" id="A0A1H1L4C6"/>
<evidence type="ECO:0000256" key="8">
    <source>
        <dbReference type="RuleBase" id="RU364100"/>
    </source>
</evidence>
<sequence>MCGRYVMATPATDLVALFEVDEAADGLPQPNWNIPPTTTVPIVVEPRPRDDGPPVRRLEPARWGLVPAWADDVSVGSRAFNARSETAASKPMFRDGVRERRALVPADGWYEWRRLGEAKTPHYVHGDAPISFAGLYAWWKQPDGSWLLSTTILTTAATGELASIHERMPLVVAPEMRDAWLDPAEDGEAALEAVVAEAGDVAAGLTIHEVDRRVGSVREEGADLIRPVG</sequence>
<reference evidence="10" key="1">
    <citation type="submission" date="2016-10" db="EMBL/GenBank/DDBJ databases">
        <authorList>
            <person name="Varghese N."/>
            <person name="Submissions S."/>
        </authorList>
    </citation>
    <scope>NUCLEOTIDE SEQUENCE [LARGE SCALE GENOMIC DNA]</scope>
    <source>
        <strain evidence="10">DSM 22965</strain>
    </source>
</reference>
<dbReference type="Proteomes" id="UP000199649">
    <property type="component" value="Chromosome I"/>
</dbReference>
<comment type="similarity">
    <text evidence="1 8">Belongs to the SOS response-associated peptidase family.</text>
</comment>
<evidence type="ECO:0000256" key="3">
    <source>
        <dbReference type="ARBA" id="ARBA00022763"/>
    </source>
</evidence>
<evidence type="ECO:0000256" key="4">
    <source>
        <dbReference type="ARBA" id="ARBA00022801"/>
    </source>
</evidence>
<dbReference type="GO" id="GO:0003697">
    <property type="term" value="F:single-stranded DNA binding"/>
    <property type="evidence" value="ECO:0007669"/>
    <property type="project" value="InterPro"/>
</dbReference>
<dbReference type="EC" id="3.4.-.-" evidence="8"/>
<dbReference type="SUPFAM" id="SSF143081">
    <property type="entry name" value="BB1717-like"/>
    <property type="match status" value="1"/>
</dbReference>
<dbReference type="PANTHER" id="PTHR13604">
    <property type="entry name" value="DC12-RELATED"/>
    <property type="match status" value="1"/>
</dbReference>
<evidence type="ECO:0000256" key="1">
    <source>
        <dbReference type="ARBA" id="ARBA00008136"/>
    </source>
</evidence>
<evidence type="ECO:0000256" key="5">
    <source>
        <dbReference type="ARBA" id="ARBA00023124"/>
    </source>
</evidence>
<dbReference type="OrthoDB" id="9782620at2"/>
<evidence type="ECO:0000256" key="6">
    <source>
        <dbReference type="ARBA" id="ARBA00023125"/>
    </source>
</evidence>
<gene>
    <name evidence="9" type="ORF">SAMN04489719_0399</name>
</gene>
<organism evidence="9 10">
    <name type="scientific">Agrococcus carbonis</name>
    <dbReference type="NCBI Taxonomy" id="684552"/>
    <lineage>
        <taxon>Bacteria</taxon>
        <taxon>Bacillati</taxon>
        <taxon>Actinomycetota</taxon>
        <taxon>Actinomycetes</taxon>
        <taxon>Micrococcales</taxon>
        <taxon>Microbacteriaceae</taxon>
        <taxon>Agrococcus</taxon>
    </lineage>
</organism>
<keyword evidence="5" id="KW-0190">Covalent protein-DNA linkage</keyword>
<dbReference type="PANTHER" id="PTHR13604:SF0">
    <property type="entry name" value="ABASIC SITE PROCESSING PROTEIN HMCES"/>
    <property type="match status" value="1"/>
</dbReference>
<dbReference type="GO" id="GO:0008233">
    <property type="term" value="F:peptidase activity"/>
    <property type="evidence" value="ECO:0007669"/>
    <property type="project" value="UniProtKB-KW"/>
</dbReference>
<accession>A0A1H1L4C6</accession>
<dbReference type="GO" id="GO:0106300">
    <property type="term" value="P:protein-DNA covalent cross-linking repair"/>
    <property type="evidence" value="ECO:0007669"/>
    <property type="project" value="InterPro"/>
</dbReference>
<name>A0A1H1L4C6_9MICO</name>
<dbReference type="InterPro" id="IPR036590">
    <property type="entry name" value="SRAP-like"/>
</dbReference>
<dbReference type="InterPro" id="IPR003738">
    <property type="entry name" value="SRAP"/>
</dbReference>
<dbReference type="Gene3D" id="3.90.1680.10">
    <property type="entry name" value="SOS response associated peptidase-like"/>
    <property type="match status" value="1"/>
</dbReference>
<evidence type="ECO:0000313" key="10">
    <source>
        <dbReference type="Proteomes" id="UP000199649"/>
    </source>
</evidence>
<dbReference type="GO" id="GO:0006508">
    <property type="term" value="P:proteolysis"/>
    <property type="evidence" value="ECO:0007669"/>
    <property type="project" value="UniProtKB-KW"/>
</dbReference>
<keyword evidence="4 8" id="KW-0378">Hydrolase</keyword>
<keyword evidence="2 8" id="KW-0645">Protease</keyword>
<dbReference type="STRING" id="684552.SAMN04489719_0399"/>
<evidence type="ECO:0000313" key="9">
    <source>
        <dbReference type="EMBL" id="SDR69132.1"/>
    </source>
</evidence>
<keyword evidence="3" id="KW-0227">DNA damage</keyword>
<protein>
    <recommendedName>
        <fullName evidence="8">Abasic site processing protein</fullName>
        <ecNumber evidence="8">3.4.-.-</ecNumber>
    </recommendedName>
</protein>
<evidence type="ECO:0000256" key="2">
    <source>
        <dbReference type="ARBA" id="ARBA00022670"/>
    </source>
</evidence>
<keyword evidence="10" id="KW-1185">Reference proteome</keyword>
<dbReference type="EMBL" id="LT629734">
    <property type="protein sequence ID" value="SDR69132.1"/>
    <property type="molecule type" value="Genomic_DNA"/>
</dbReference>
<proteinExistence type="inferred from homology"/>
<keyword evidence="7" id="KW-0456">Lyase</keyword>
<dbReference type="GO" id="GO:0016829">
    <property type="term" value="F:lyase activity"/>
    <property type="evidence" value="ECO:0007669"/>
    <property type="project" value="UniProtKB-KW"/>
</dbReference>
<evidence type="ECO:0000256" key="7">
    <source>
        <dbReference type="ARBA" id="ARBA00023239"/>
    </source>
</evidence>
<keyword evidence="6" id="KW-0238">DNA-binding</keyword>
<dbReference type="RefSeq" id="WP_092665460.1">
    <property type="nucleotide sequence ID" value="NZ_LT629734.1"/>
</dbReference>